<protein>
    <submittedName>
        <fullName evidence="1">Imm59 family immunity protein</fullName>
    </submittedName>
</protein>
<name>A0ABW3EDE3_9LACO</name>
<dbReference type="Pfam" id="PF15597">
    <property type="entry name" value="Imm59"/>
    <property type="match status" value="1"/>
</dbReference>
<keyword evidence="2" id="KW-1185">Reference proteome</keyword>
<dbReference type="Proteomes" id="UP001597104">
    <property type="component" value="Unassembled WGS sequence"/>
</dbReference>
<dbReference type="InterPro" id="IPR028954">
    <property type="entry name" value="Imm59"/>
</dbReference>
<proteinExistence type="predicted"/>
<dbReference type="RefSeq" id="WP_137638864.1">
    <property type="nucleotide sequence ID" value="NZ_BJDN01000049.1"/>
</dbReference>
<reference evidence="2" key="1">
    <citation type="journal article" date="2019" name="Int. J. Syst. Evol. Microbiol.">
        <title>The Global Catalogue of Microorganisms (GCM) 10K type strain sequencing project: providing services to taxonomists for standard genome sequencing and annotation.</title>
        <authorList>
            <consortium name="The Broad Institute Genomics Platform"/>
            <consortium name="The Broad Institute Genome Sequencing Center for Infectious Disease"/>
            <person name="Wu L."/>
            <person name="Ma J."/>
        </authorList>
    </citation>
    <scope>NUCLEOTIDE SEQUENCE [LARGE SCALE GENOMIC DNA]</scope>
    <source>
        <strain evidence="2">CCM 8925</strain>
    </source>
</reference>
<accession>A0ABW3EDE3</accession>
<evidence type="ECO:0000313" key="1">
    <source>
        <dbReference type="EMBL" id="MFD0898263.1"/>
    </source>
</evidence>
<sequence length="74" mass="8635">MSPKEAKKIIKKEKLAVNWFNKHNLRPFEMVINKNKDGRYQVYGTGERANIWGIAATFENEEEALDNLISRARL</sequence>
<organism evidence="1 2">
    <name type="scientific">Loigolactobacillus binensis</name>
    <dbReference type="NCBI Taxonomy" id="2559922"/>
    <lineage>
        <taxon>Bacteria</taxon>
        <taxon>Bacillati</taxon>
        <taxon>Bacillota</taxon>
        <taxon>Bacilli</taxon>
        <taxon>Lactobacillales</taxon>
        <taxon>Lactobacillaceae</taxon>
        <taxon>Loigolactobacillus</taxon>
    </lineage>
</organism>
<dbReference type="EMBL" id="JBHTIO010000050">
    <property type="protein sequence ID" value="MFD0898263.1"/>
    <property type="molecule type" value="Genomic_DNA"/>
</dbReference>
<comment type="caution">
    <text evidence="1">The sequence shown here is derived from an EMBL/GenBank/DDBJ whole genome shotgun (WGS) entry which is preliminary data.</text>
</comment>
<gene>
    <name evidence="1" type="ORF">ACFQZ7_11080</name>
</gene>
<evidence type="ECO:0000313" key="2">
    <source>
        <dbReference type="Proteomes" id="UP001597104"/>
    </source>
</evidence>